<protein>
    <recommendedName>
        <fullName evidence="4">PSI domain-containing protein</fullName>
    </recommendedName>
</protein>
<evidence type="ECO:0000256" key="2">
    <source>
        <dbReference type="SAM" id="Phobius"/>
    </source>
</evidence>
<keyword evidence="2" id="KW-0472">Membrane</keyword>
<evidence type="ECO:0000256" key="1">
    <source>
        <dbReference type="SAM" id="MobiDB-lite"/>
    </source>
</evidence>
<organism evidence="3">
    <name type="scientific">Arcella intermedia</name>
    <dbReference type="NCBI Taxonomy" id="1963864"/>
    <lineage>
        <taxon>Eukaryota</taxon>
        <taxon>Amoebozoa</taxon>
        <taxon>Tubulinea</taxon>
        <taxon>Elardia</taxon>
        <taxon>Arcellinida</taxon>
        <taxon>Sphaerothecina</taxon>
        <taxon>Arcellidae</taxon>
        <taxon>Arcella</taxon>
    </lineage>
</organism>
<dbReference type="AlphaFoldDB" id="A0A6B2LL38"/>
<keyword evidence="2" id="KW-1133">Transmembrane helix</keyword>
<dbReference type="GO" id="GO:0006606">
    <property type="term" value="P:protein import into nucleus"/>
    <property type="evidence" value="ECO:0007669"/>
    <property type="project" value="TreeGrafter"/>
</dbReference>
<dbReference type="GO" id="GO:0005634">
    <property type="term" value="C:nucleus"/>
    <property type="evidence" value="ECO:0007669"/>
    <property type="project" value="TreeGrafter"/>
</dbReference>
<feature type="region of interest" description="Disordered" evidence="1">
    <location>
        <begin position="13"/>
        <end position="34"/>
    </location>
</feature>
<dbReference type="PANTHER" id="PTHR15191:SF3">
    <property type="entry name" value="PITUITARY TUMOR-TRANSFORMING GENE PROTEIN-BINDING FACTOR"/>
    <property type="match status" value="1"/>
</dbReference>
<dbReference type="PANTHER" id="PTHR15191">
    <property type="entry name" value="PROTEIN CBG20567"/>
    <property type="match status" value="1"/>
</dbReference>
<sequence>MQFIVSCLGDNSTVPVSSPTPQISPSPDNSTLQPTVQPAVQPVVQPAVQPTVQPAVQPAVQPDVQPTVQPTLSPQTAPQDAPAVDNSTDICYDQPDCGACSVYSYCVWCATNQRCWPGSGIGISVPGIQCDDWRWKQCAVSGMIVAILLGVAALIIILTLVGCHIYKTFYKPVQHVS</sequence>
<dbReference type="EMBL" id="GIBP01008804">
    <property type="protein sequence ID" value="NDV37773.1"/>
    <property type="molecule type" value="Transcribed_RNA"/>
</dbReference>
<evidence type="ECO:0008006" key="4">
    <source>
        <dbReference type="Google" id="ProtNLM"/>
    </source>
</evidence>
<feature type="compositionally biased region" description="Polar residues" evidence="1">
    <location>
        <begin position="13"/>
        <end position="32"/>
    </location>
</feature>
<reference evidence="3" key="1">
    <citation type="journal article" date="2020" name="J. Eukaryot. Microbiol.">
        <title>De novo Sequencing, Assembly and Annotation of the Transcriptome for the Free-Living Testate Amoeba Arcella intermedia.</title>
        <authorList>
            <person name="Ribeiro G.M."/>
            <person name="Porfirio-Sousa A.L."/>
            <person name="Maurer-Alcala X.X."/>
            <person name="Katz L.A."/>
            <person name="Lahr D.J.G."/>
        </authorList>
    </citation>
    <scope>NUCLEOTIDE SEQUENCE</scope>
</reference>
<proteinExistence type="predicted"/>
<evidence type="ECO:0000313" key="3">
    <source>
        <dbReference type="EMBL" id="NDV37773.1"/>
    </source>
</evidence>
<name>A0A6B2LL38_9EUKA</name>
<dbReference type="GO" id="GO:0005737">
    <property type="term" value="C:cytoplasm"/>
    <property type="evidence" value="ECO:0007669"/>
    <property type="project" value="TreeGrafter"/>
</dbReference>
<dbReference type="InterPro" id="IPR052304">
    <property type="entry name" value="PTTG1IP"/>
</dbReference>
<accession>A0A6B2LL38</accession>
<keyword evidence="2" id="KW-0812">Transmembrane</keyword>
<feature type="transmembrane region" description="Helical" evidence="2">
    <location>
        <begin position="139"/>
        <end position="161"/>
    </location>
</feature>